<gene>
    <name evidence="2" type="ORF">JVT61DRAFT_439</name>
</gene>
<proteinExistence type="predicted"/>
<evidence type="ECO:0000259" key="1">
    <source>
        <dbReference type="Pfam" id="PF06985"/>
    </source>
</evidence>
<dbReference type="InterPro" id="IPR010730">
    <property type="entry name" value="HET"/>
</dbReference>
<keyword evidence="3" id="KW-1185">Reference proteome</keyword>
<evidence type="ECO:0000313" key="2">
    <source>
        <dbReference type="EMBL" id="KAG6381830.1"/>
    </source>
</evidence>
<protein>
    <recommendedName>
        <fullName evidence="1">Heterokaryon incompatibility domain-containing protein</fullName>
    </recommendedName>
</protein>
<dbReference type="OrthoDB" id="5122891at2759"/>
<evidence type="ECO:0000313" key="3">
    <source>
        <dbReference type="Proteomes" id="UP000683000"/>
    </source>
</evidence>
<feature type="domain" description="Heterokaryon incompatibility" evidence="1">
    <location>
        <begin position="110"/>
        <end position="201"/>
    </location>
</feature>
<reference evidence="2" key="1">
    <citation type="submission" date="2021-03" db="EMBL/GenBank/DDBJ databases">
        <title>Evolutionary innovations through gain and loss of genes in the ectomycorrhizal Boletales.</title>
        <authorList>
            <person name="Wu G."/>
            <person name="Miyauchi S."/>
            <person name="Morin E."/>
            <person name="Yang Z.-L."/>
            <person name="Xu J."/>
            <person name="Martin F.M."/>
        </authorList>
    </citation>
    <scope>NUCLEOTIDE SEQUENCE</scope>
    <source>
        <strain evidence="2">BR01</strain>
    </source>
</reference>
<dbReference type="PANTHER" id="PTHR10622">
    <property type="entry name" value="HET DOMAIN-CONTAINING PROTEIN"/>
    <property type="match status" value="1"/>
</dbReference>
<name>A0A8I3AGR1_9AGAM</name>
<dbReference type="Pfam" id="PF06985">
    <property type="entry name" value="HET"/>
    <property type="match status" value="1"/>
</dbReference>
<accession>A0A8I3AGR1</accession>
<sequence>MNTGIGTIMVCHLVFPQSKKGSPLSCLLKTSQPTNSDVAGIFYDHVFNYMPAHLLHIDNSGIRLIHREDLHQIFRPDHATGQEIDLLMAKSHNRSREAAIRNLVAQKLKYAILSHRWVLEGEQTFQRVMENGLDGDSLGCTKLRQFCAIAEALGCRLAWADTCCIDKTSSAELDEAIRSMFKWYRNSAVCVVLLAKATSQGSIRGDPWFTEGWTLQELLAPGTIIKFYGADWSPLSTFSNDKENTEMMHIISQITGIDHRDLRYFSPGLLNVREKMLWASSRKTTRVEDVAYSLLGIFDISMPIAYGEGKRAFRRLMEVIVNECREWQIFAWAGPHSPYSTAFPESPSGYRALSDATAMLMPSSGRPLHPSRPWDLRVGYPFYAMTKKGLELEVLLIEMMLHVHREPIEGATHERLMLSPSSENKRFFENIQVTCDTRFLLFSQWAVGIINYRTDGAGTREGMVELEVGREYIYFFLGTGIYTHYRKWEKVETKEVLTIRTKEVFRGRVTTVWL</sequence>
<organism evidence="2 3">
    <name type="scientific">Boletus reticuloceps</name>
    <dbReference type="NCBI Taxonomy" id="495285"/>
    <lineage>
        <taxon>Eukaryota</taxon>
        <taxon>Fungi</taxon>
        <taxon>Dikarya</taxon>
        <taxon>Basidiomycota</taxon>
        <taxon>Agaricomycotina</taxon>
        <taxon>Agaricomycetes</taxon>
        <taxon>Agaricomycetidae</taxon>
        <taxon>Boletales</taxon>
        <taxon>Boletineae</taxon>
        <taxon>Boletaceae</taxon>
        <taxon>Boletoideae</taxon>
        <taxon>Boletus</taxon>
    </lineage>
</organism>
<dbReference type="PANTHER" id="PTHR10622:SF10">
    <property type="entry name" value="HET DOMAIN-CONTAINING PROTEIN"/>
    <property type="match status" value="1"/>
</dbReference>
<dbReference type="AlphaFoldDB" id="A0A8I3AGR1"/>
<dbReference type="EMBL" id="JAGFBS010000001">
    <property type="protein sequence ID" value="KAG6381830.1"/>
    <property type="molecule type" value="Genomic_DNA"/>
</dbReference>
<dbReference type="Proteomes" id="UP000683000">
    <property type="component" value="Unassembled WGS sequence"/>
</dbReference>
<comment type="caution">
    <text evidence="2">The sequence shown here is derived from an EMBL/GenBank/DDBJ whole genome shotgun (WGS) entry which is preliminary data.</text>
</comment>